<dbReference type="GO" id="GO:0000466">
    <property type="term" value="P:maturation of 5.8S rRNA from tricistronic rRNA transcript (SSU-rRNA, 5.8S rRNA, LSU-rRNA)"/>
    <property type="evidence" value="ECO:0007669"/>
    <property type="project" value="TreeGrafter"/>
</dbReference>
<dbReference type="OrthoDB" id="72892at2759"/>
<dbReference type="InterPro" id="IPR032436">
    <property type="entry name" value="URB1_C"/>
</dbReference>
<keyword evidence="5" id="KW-1185">Reference proteome</keyword>
<dbReference type="GO" id="GO:0000463">
    <property type="term" value="P:maturation of LSU-rRNA from tricistronic rRNA transcript (SSU-rRNA, 5.8S rRNA, LSU-rRNA)"/>
    <property type="evidence" value="ECO:0007669"/>
    <property type="project" value="TreeGrafter"/>
</dbReference>
<protein>
    <recommendedName>
        <fullName evidence="6">Nucleolar pre-ribosomal-associated protein 1 C-terminal domain-containing protein</fullName>
    </recommendedName>
</protein>
<reference evidence="4 5" key="1">
    <citation type="submission" date="2012-04" db="EMBL/GenBank/DDBJ databases">
        <title>The Genome Sequence of Saprolegnia declina VS20.</title>
        <authorList>
            <consortium name="The Broad Institute Genome Sequencing Platform"/>
            <person name="Russ C."/>
            <person name="Nusbaum C."/>
            <person name="Tyler B."/>
            <person name="van West P."/>
            <person name="Dieguez-Uribeondo J."/>
            <person name="de Bruijn I."/>
            <person name="Tripathy S."/>
            <person name="Jiang R."/>
            <person name="Young S.K."/>
            <person name="Zeng Q."/>
            <person name="Gargeya S."/>
            <person name="Fitzgerald M."/>
            <person name="Haas B."/>
            <person name="Abouelleil A."/>
            <person name="Alvarado L."/>
            <person name="Arachchi H.M."/>
            <person name="Berlin A."/>
            <person name="Chapman S.B."/>
            <person name="Goldberg J."/>
            <person name="Griggs A."/>
            <person name="Gujja S."/>
            <person name="Hansen M."/>
            <person name="Howarth C."/>
            <person name="Imamovic A."/>
            <person name="Larimer J."/>
            <person name="McCowen C."/>
            <person name="Montmayeur A."/>
            <person name="Murphy C."/>
            <person name="Neiman D."/>
            <person name="Pearson M."/>
            <person name="Priest M."/>
            <person name="Roberts A."/>
            <person name="Saif S."/>
            <person name="Shea T."/>
            <person name="Sisk P."/>
            <person name="Sykes S."/>
            <person name="Wortman J."/>
            <person name="Nusbaum C."/>
            <person name="Birren B."/>
        </authorList>
    </citation>
    <scope>NUCLEOTIDE SEQUENCE [LARGE SCALE GENOMIC DNA]</scope>
    <source>
        <strain evidence="4 5">VS20</strain>
    </source>
</reference>
<evidence type="ECO:0000313" key="5">
    <source>
        <dbReference type="Proteomes" id="UP000030762"/>
    </source>
</evidence>
<sequence length="1847" mass="200725">MKRGSHASPERSAKKAKAPDAEASGILRDLLLNIQKGHAEPLLASLLAFHDAIEWTSPLDCAVLQAFLDISPRADQLLDLWGSSVWVDDKKRELFAPLMEVLTAVAATLRATNVPAAEAFGLAILKNKMEWITKQLTWSDKPRIEHATLTLCTELVSTNGRLAREFVRLFDFSAKFFATLSSRRAKDVTMPDSSRTFSVRHSFVAFVLSLTHSHDEHVYRFMVKADGPTHSLFKSIDGDTLADVTVILSSLETTVLAKADVLHKHNVLSMPAIAQLLKLLESPDDAITDLAKAFLHQLFFADGALYHVSQISTLPFLTKKGAKALHLTEADEAPTSVAANIVTKVLKSFNISASLGEPKREALLLEFLKHYPGLVLPLFESYLVVVQPRPSFKWFSAASFVLQALRLPLTPLAATLTAHVDVSCLDGLKQLLLPVGLTKSVLTKALQHTDMLVVYTTLNLVAVVLARVATVTALLSNEVRSVLEADVLRGMLPPPEVMLTLCTKYRPLETTDHASSKMELVCARALGVLQAYFVYLPQTMGETKFDISKLLLPSQVAPSLLGALLQLLRVAEPHRLAYIVHGGDAAKFQSLLRHCLSAQPAIATLGRHVVRRTLAALQIFGLAPVHDNHTPHEIDVWLAQLGRHPNALAFFDSLVRAVAANPFACPGAPSASPVTRALLSYLSSAEMPLQLKVTDMAAATAFGVAVLRNLQSLSVAPRELAPSKVERDPIGVVAAFVAACTSVETKVAKSYARTLTPATSLEALSATESLVVTEPLLIAAVAHRFVAMEQYLSTHGTASLFDSDVLRSGFGKPSTKKRCIVTHFFATAPTHVVLTSLFHPHVLLRGGQSFVPSTSALQSYLATRLATPDASAAVAALDLVHSLAMYLARHKKNIASTKSYVKAMRAAVTALQQLLVHVAMDSVTLHASFWHSVWAHHAEVLAIVATSDDAVLRAWAMLPYALASLFPEAYLPKLLTPWGETGPLAIAMATHASPTEVHDLLDAMLSTPRPNVRLVLHLLDLSAHATLPRPSLFARVVAIALGHPTTVSPKAWLLHYIQQHHVADNALLASVFDLCWSDVSSVLHLSLLQELVVKNAKCRLAFASLRSSSQLLNEASLPGVLAVAATYLQSAPLSSDCVAWVRDIIVPTCVDAILNDANTSMTSLASVLEALPEHTSSGDVDFLVDGLLQNKGKSLSPAQLQVFVLATKHYDLAPHAFKLLQFALQQLSRAPHGVAGDASAYIVETLLVAHVRDIKKLPTIAAQSVVKALVANHAWLTAPALHRAIKTMAVLLPVDFMPLARVIVTALPQLQLESTLVDALAAILATAPDGTTDDLVDLALLKALLSRYGASLSPVDVALQSVLSLLETKFDVRLETAHYCFGRANHVASSSLSSIKSHWLLEEIEPARMRKSIEYFPLQRSFSGGAVDDDQEASVYDPAFFLPLVAHTLSTSHIPDKQLLQSGILGYAICALSAEDDTIRAYAYGIVASAHEAMSVTARSHDFHERRQIHLLLETLKNGVRSTHERLPSLLTVFANDAISVLLRPGHAMYPLINAFLLARSALDTTDVPMFYTLFNSSATTYRQERSWLLHIIKRGVRLNIDVDLLQRRHVFAILLTFFDSPLADAYTQDFVLHILSRSVATPHGVFTLVHKFGLLAWLECALLRHASSDVIVHWLLSIATTAIEAYESAEKNDAKYRLNVVTQLQQLCKSMMQLASSLPATCTPLLSRLLSQYVAFGLASADTDLWFSLDLVESLVARATVDEARDVAQLVARCFARVPDAARSMQFAPATYARWASLSAFVGAHLSGDLPQTFPATLHVLLDASPAFASAVHNDLPRGQLHVCLS</sequence>
<proteinExistence type="predicted"/>
<evidence type="ECO:0000259" key="2">
    <source>
        <dbReference type="Pfam" id="PF11707"/>
    </source>
</evidence>
<dbReference type="STRING" id="1156394.T0SEE3"/>
<feature type="compositionally biased region" description="Basic and acidic residues" evidence="1">
    <location>
        <begin position="8"/>
        <end position="20"/>
    </location>
</feature>
<evidence type="ECO:0000313" key="4">
    <source>
        <dbReference type="EMBL" id="EQC41282.1"/>
    </source>
</evidence>
<accession>T0SEE3</accession>
<dbReference type="VEuPathDB" id="FungiDB:SDRG_01257"/>
<dbReference type="GeneID" id="19941984"/>
<feature type="region of interest" description="Disordered" evidence="1">
    <location>
        <begin position="1"/>
        <end position="20"/>
    </location>
</feature>
<dbReference type="InParanoid" id="T0SEE3"/>
<dbReference type="Proteomes" id="UP000030762">
    <property type="component" value="Unassembled WGS sequence"/>
</dbReference>
<organism evidence="4 5">
    <name type="scientific">Saprolegnia diclina (strain VS20)</name>
    <dbReference type="NCBI Taxonomy" id="1156394"/>
    <lineage>
        <taxon>Eukaryota</taxon>
        <taxon>Sar</taxon>
        <taxon>Stramenopiles</taxon>
        <taxon>Oomycota</taxon>
        <taxon>Saprolegniomycetes</taxon>
        <taxon>Saprolegniales</taxon>
        <taxon>Saprolegniaceae</taxon>
        <taxon>Saprolegnia</taxon>
    </lineage>
</organism>
<dbReference type="Pfam" id="PF16201">
    <property type="entry name" value="NopRA1"/>
    <property type="match status" value="1"/>
</dbReference>
<evidence type="ECO:0000256" key="1">
    <source>
        <dbReference type="SAM" id="MobiDB-lite"/>
    </source>
</evidence>
<dbReference type="OMA" id="YLECLPQ"/>
<feature type="domain" description="URB1 N-terminal" evidence="2">
    <location>
        <begin position="88"/>
        <end position="396"/>
    </location>
</feature>
<dbReference type="PANTHER" id="PTHR13500">
    <property type="entry name" value="NUCLEOLAR PRERIBOSOMAL-ASSOCIATED PROTEIN 1"/>
    <property type="match status" value="1"/>
</dbReference>
<dbReference type="eggNOG" id="KOG1791">
    <property type="taxonomic scope" value="Eukaryota"/>
</dbReference>
<evidence type="ECO:0008006" key="6">
    <source>
        <dbReference type="Google" id="ProtNLM"/>
    </source>
</evidence>
<dbReference type="GO" id="GO:0005730">
    <property type="term" value="C:nucleolus"/>
    <property type="evidence" value="ECO:0007669"/>
    <property type="project" value="TreeGrafter"/>
</dbReference>
<dbReference type="PANTHER" id="PTHR13500:SF0">
    <property type="entry name" value="NUCLEOLAR PRE-RIBOSOMAL-ASSOCIATED PROTEIN 1"/>
    <property type="match status" value="1"/>
</dbReference>
<feature type="domain" description="URB1 C-terminal" evidence="3">
    <location>
        <begin position="1465"/>
        <end position="1658"/>
    </location>
</feature>
<name>T0SEE3_SAPDV</name>
<dbReference type="Pfam" id="PF11707">
    <property type="entry name" value="Npa1"/>
    <property type="match status" value="1"/>
</dbReference>
<dbReference type="InterPro" id="IPR039844">
    <property type="entry name" value="URB1"/>
</dbReference>
<dbReference type="EMBL" id="JH767134">
    <property type="protein sequence ID" value="EQC41282.1"/>
    <property type="molecule type" value="Genomic_DNA"/>
</dbReference>
<gene>
    <name evidence="4" type="ORF">SDRG_01257</name>
</gene>
<dbReference type="InterPro" id="IPR021714">
    <property type="entry name" value="URB1_N"/>
</dbReference>
<evidence type="ECO:0000259" key="3">
    <source>
        <dbReference type="Pfam" id="PF16201"/>
    </source>
</evidence>
<dbReference type="RefSeq" id="XP_008604996.1">
    <property type="nucleotide sequence ID" value="XM_008606774.1"/>
</dbReference>